<feature type="compositionally biased region" description="Acidic residues" evidence="2">
    <location>
        <begin position="286"/>
        <end position="300"/>
    </location>
</feature>
<proteinExistence type="predicted"/>
<feature type="region of interest" description="Disordered" evidence="2">
    <location>
        <begin position="737"/>
        <end position="761"/>
    </location>
</feature>
<feature type="region of interest" description="Disordered" evidence="2">
    <location>
        <begin position="119"/>
        <end position="432"/>
    </location>
</feature>
<gene>
    <name evidence="3" type="ORF">AK812_SmicGene11070</name>
</gene>
<feature type="compositionally biased region" description="Basic and acidic residues" evidence="2">
    <location>
        <begin position="418"/>
        <end position="432"/>
    </location>
</feature>
<organism evidence="3 4">
    <name type="scientific">Symbiodinium microadriaticum</name>
    <name type="common">Dinoflagellate</name>
    <name type="synonym">Zooxanthella microadriatica</name>
    <dbReference type="NCBI Taxonomy" id="2951"/>
    <lineage>
        <taxon>Eukaryota</taxon>
        <taxon>Sar</taxon>
        <taxon>Alveolata</taxon>
        <taxon>Dinophyceae</taxon>
        <taxon>Suessiales</taxon>
        <taxon>Symbiodiniaceae</taxon>
        <taxon>Symbiodinium</taxon>
    </lineage>
</organism>
<sequence length="1278" mass="142028">MSPKTASENDALLSAAAVVKENPEETDKRNVVRALNTYGRIIVPPTKKELKADNKSAAFNRHVLAPVMEEIAKSPNWELRRLRESMTVMVEADKIKLDPDFYFLQTILDPELPPAKRAEIAHAADEDPEAEEESDEEDEVEIMDEEPRPSGAATAVRAEPVAQENASRLREMLFDMRRSATAASSRDRPPSADTSAVETQLVDGPDLDEIEHEEPKELIVPARAKVPVLTRRQQFAVGKKKVPESAEKDLEAPNASVDEPPKKRTRQAKSKAKAKPIPEEKPEIEAPSDDDGAGSDDESDEPHRVLKKPAAKAGSTVKPAMSGGKGRGRGRGTGKGKRKAAALDPEPEAPGVENPEQEDAREAKPKHSSSKVSQQPKASPKPTPSPKTSPKPKTKKSASPKTSPKPKTKTGPKGGPKAKPEARKSGRKELDPTVIREELDSCEQKAHLVQVLLEAFKNDAPCKEKRSECVPEMEYWQFSVYWPPRASVGILRRSANDSFVYITSFNSGIYKDLTLPLECVDFLGGDIEELRHDPGSMAALSYAEMLKQCMKYAFVLNQQPTVAVQVPTLVELSWKPHLVVGIVQPECFPEANQRDLSVPCYFVIIDTDFLKSFRWGGAGWGSQRGKQAMKRKAWFLKRQPFQEVLALAVMFLVWSDNIETLTEDLRFIEYFAGEGIQSLFLDDALWGRNTQTAHALELQLSELEQSLDAPTDGHETTSDFPEPDSEDDMMELGVVEDDEDDGEEDGVEPEMAAKKVEPTRAPPSQQLMGMLEANPNLAQQLMEMLNNNGMKNAASTPPKVKPQRNGTLIVPQSVHEQWKAGGVEKQKLMDKLDSVGWAKFRTMVTKEVTNEREQTMGNGTGFYTEEEMKTELNYIKKVIVHCEKHKLYESWPYGPFIAYRFDMYDSNLKRYYVVQPKRGADVRKHKVDNSNSRASMIDEDSLAIELPEVPAAGPLAIEAAPTGPATERAANLADKTQEMEALDKFAEATLTRITRGHDLIGRMAESSQNLESKLKEVEASYDELVSLKAAAERKGISKELQQKLDQTWQKTSVALLGGTDVAAWDLQSVEKACKKAEKAETQVQVLSFSPSPSRPITDTKLSKVCSDRGMASQKSGRGPRVPCSHVIEHAKVTGTADAGVQALACVSATHPEDGAHKVFKHFGCALDVSMSYTQLPTGEMLPYIRMTDWLTYLVRENKLEYLTGEKTKLSRQTMRHSMEEYTCMKLYLYYIMVMKAEVSNGVVFSYCQLMVWLVVEVTKELRRTGLGVCQQMIHCAST</sequence>
<accession>A0A1Q9EE76</accession>
<evidence type="ECO:0000313" key="3">
    <source>
        <dbReference type="EMBL" id="OLQ05701.1"/>
    </source>
</evidence>
<dbReference type="Proteomes" id="UP000186817">
    <property type="component" value="Unassembled WGS sequence"/>
</dbReference>
<reference evidence="3 4" key="1">
    <citation type="submission" date="2016-02" db="EMBL/GenBank/DDBJ databases">
        <title>Genome analysis of coral dinoflagellate symbionts highlights evolutionary adaptations to a symbiotic lifestyle.</title>
        <authorList>
            <person name="Aranda M."/>
            <person name="Li Y."/>
            <person name="Liew Y.J."/>
            <person name="Baumgarten S."/>
            <person name="Simakov O."/>
            <person name="Wilson M."/>
            <person name="Piel J."/>
            <person name="Ashoor H."/>
            <person name="Bougouffa S."/>
            <person name="Bajic V.B."/>
            <person name="Ryu T."/>
            <person name="Ravasi T."/>
            <person name="Bayer T."/>
            <person name="Micklem G."/>
            <person name="Kim H."/>
            <person name="Bhak J."/>
            <person name="Lajeunesse T.C."/>
            <person name="Voolstra C.R."/>
        </authorList>
    </citation>
    <scope>NUCLEOTIDE SEQUENCE [LARGE SCALE GENOMIC DNA]</scope>
    <source>
        <strain evidence="3 4">CCMP2467</strain>
    </source>
</reference>
<feature type="compositionally biased region" description="Basic residues" evidence="2">
    <location>
        <begin position="326"/>
        <end position="340"/>
    </location>
</feature>
<protein>
    <submittedName>
        <fullName evidence="3">Uncharacterized protein</fullName>
    </submittedName>
</protein>
<evidence type="ECO:0000256" key="2">
    <source>
        <dbReference type="SAM" id="MobiDB-lite"/>
    </source>
</evidence>
<evidence type="ECO:0000256" key="1">
    <source>
        <dbReference type="SAM" id="Coils"/>
    </source>
</evidence>
<feature type="coiled-coil region" evidence="1">
    <location>
        <begin position="1007"/>
        <end position="1034"/>
    </location>
</feature>
<dbReference type="AlphaFoldDB" id="A0A1Q9EE76"/>
<evidence type="ECO:0000313" key="4">
    <source>
        <dbReference type="Proteomes" id="UP000186817"/>
    </source>
</evidence>
<feature type="compositionally biased region" description="Basic and acidic residues" evidence="2">
    <location>
        <begin position="167"/>
        <end position="178"/>
    </location>
</feature>
<dbReference type="OrthoDB" id="438159at2759"/>
<feature type="compositionally biased region" description="Pro residues" evidence="2">
    <location>
        <begin position="379"/>
        <end position="389"/>
    </location>
</feature>
<feature type="compositionally biased region" description="Acidic residues" evidence="2">
    <location>
        <begin position="737"/>
        <end position="748"/>
    </location>
</feature>
<feature type="compositionally biased region" description="Acidic residues" evidence="2">
    <location>
        <begin position="126"/>
        <end position="144"/>
    </location>
</feature>
<feature type="compositionally biased region" description="Basic residues" evidence="2">
    <location>
        <begin position="263"/>
        <end position="274"/>
    </location>
</feature>
<keyword evidence="1" id="KW-0175">Coiled coil</keyword>
<feature type="region of interest" description="Disordered" evidence="2">
    <location>
        <begin position="708"/>
        <end position="727"/>
    </location>
</feature>
<feature type="compositionally biased region" description="Basic residues" evidence="2">
    <location>
        <begin position="390"/>
        <end position="410"/>
    </location>
</feature>
<comment type="caution">
    <text evidence="3">The sequence shown here is derived from an EMBL/GenBank/DDBJ whole genome shotgun (WGS) entry which is preliminary data.</text>
</comment>
<feature type="compositionally biased region" description="Basic and acidic residues" evidence="2">
    <location>
        <begin position="241"/>
        <end position="251"/>
    </location>
</feature>
<dbReference type="EMBL" id="LSRX01000177">
    <property type="protein sequence ID" value="OLQ05701.1"/>
    <property type="molecule type" value="Genomic_DNA"/>
</dbReference>
<keyword evidence="4" id="KW-1185">Reference proteome</keyword>
<name>A0A1Q9EE76_SYMMI</name>